<name>A0A1L9TEZ2_9EURO</name>
<dbReference type="InterPro" id="IPR006680">
    <property type="entry name" value="Amidohydro-rel"/>
</dbReference>
<evidence type="ECO:0000256" key="1">
    <source>
        <dbReference type="SAM" id="MobiDB-lite"/>
    </source>
</evidence>
<accession>A0A1L9TEZ2</accession>
<dbReference type="Pfam" id="PF04909">
    <property type="entry name" value="Amidohydro_2"/>
    <property type="match status" value="1"/>
</dbReference>
<dbReference type="EMBL" id="KV878587">
    <property type="protein sequence ID" value="OJJ57965.1"/>
    <property type="molecule type" value="Genomic_DNA"/>
</dbReference>
<evidence type="ECO:0000313" key="3">
    <source>
        <dbReference type="EMBL" id="OJJ57965.1"/>
    </source>
</evidence>
<dbReference type="InterPro" id="IPR052358">
    <property type="entry name" value="Aro_Compnd_Degr_Hydrolases"/>
</dbReference>
<keyword evidence="4" id="KW-1185">Reference proteome</keyword>
<sequence length="364" mass="41015">MTTTSTNVMGSSSELDTDTSLPDGAWDSHVHIADEVSNQLDNHTPEKERKRKMHRASFNIQSPIHVLQDKFPYHPSHPYRPKKADLDDLLTFQQTQGIAHSCLVAFSVYHTDNSILLDALRRLNLNGSRGRAVACVDSQTVTDTELQDLHNAGVRGIRLNFRTSGIRLDDDDDAFAILLTQAADRIRPFGWVLQLYVSLDQIAQFAAVVPRLGVSVVIDHLGHPDPSGGPPRLQRGYKEFMHLLGSAGSGRVYTKLSGVYRFDDLPELDSYVQDILAAAPDRVVWASDWPHSGGVSGNRNGDRHRVQQYRKVDDQRWIAQCKTWCRLVGQNSSDELVRKIWVDNPRRLWQYDEEGTKSPVRSTL</sequence>
<evidence type="ECO:0000259" key="2">
    <source>
        <dbReference type="Pfam" id="PF04909"/>
    </source>
</evidence>
<dbReference type="OrthoDB" id="2135488at2759"/>
<organism evidence="3 4">
    <name type="scientific">Aspergillus sydowii CBS 593.65</name>
    <dbReference type="NCBI Taxonomy" id="1036612"/>
    <lineage>
        <taxon>Eukaryota</taxon>
        <taxon>Fungi</taxon>
        <taxon>Dikarya</taxon>
        <taxon>Ascomycota</taxon>
        <taxon>Pezizomycotina</taxon>
        <taxon>Eurotiomycetes</taxon>
        <taxon>Eurotiomycetidae</taxon>
        <taxon>Eurotiales</taxon>
        <taxon>Aspergillaceae</taxon>
        <taxon>Aspergillus</taxon>
        <taxon>Aspergillus subgen. Nidulantes</taxon>
    </lineage>
</organism>
<dbReference type="SUPFAM" id="SSF51556">
    <property type="entry name" value="Metallo-dependent hydrolases"/>
    <property type="match status" value="1"/>
</dbReference>
<feature type="region of interest" description="Disordered" evidence="1">
    <location>
        <begin position="1"/>
        <end position="24"/>
    </location>
</feature>
<dbReference type="RefSeq" id="XP_040701771.1">
    <property type="nucleotide sequence ID" value="XM_040844936.1"/>
</dbReference>
<feature type="domain" description="Amidohydrolase-related" evidence="2">
    <location>
        <begin position="27"/>
        <end position="349"/>
    </location>
</feature>
<dbReference type="VEuPathDB" id="FungiDB:ASPSYDRAFT_32052"/>
<dbReference type="GeneID" id="63761009"/>
<gene>
    <name evidence="3" type="ORF">ASPSYDRAFT_32052</name>
</gene>
<dbReference type="InterPro" id="IPR032466">
    <property type="entry name" value="Metal_Hydrolase"/>
</dbReference>
<dbReference type="STRING" id="1036612.A0A1L9TEZ2"/>
<protein>
    <recommendedName>
        <fullName evidence="2">Amidohydrolase-related domain-containing protein</fullName>
    </recommendedName>
</protein>
<evidence type="ECO:0000313" key="4">
    <source>
        <dbReference type="Proteomes" id="UP000184356"/>
    </source>
</evidence>
<dbReference type="PANTHER" id="PTHR35563">
    <property type="entry name" value="BARREL METAL-DEPENDENT HYDROLASE, PUTATIVE (AFU_ORTHOLOGUE AFUA_1G16240)-RELATED"/>
    <property type="match status" value="1"/>
</dbReference>
<dbReference type="Proteomes" id="UP000184356">
    <property type="component" value="Unassembled WGS sequence"/>
</dbReference>
<reference evidence="4" key="1">
    <citation type="journal article" date="2017" name="Genome Biol.">
        <title>Comparative genomics reveals high biological diversity and specific adaptations in the industrially and medically important fungal genus Aspergillus.</title>
        <authorList>
            <person name="de Vries R.P."/>
            <person name="Riley R."/>
            <person name="Wiebenga A."/>
            <person name="Aguilar-Osorio G."/>
            <person name="Amillis S."/>
            <person name="Uchima C.A."/>
            <person name="Anderluh G."/>
            <person name="Asadollahi M."/>
            <person name="Askin M."/>
            <person name="Barry K."/>
            <person name="Battaglia E."/>
            <person name="Bayram O."/>
            <person name="Benocci T."/>
            <person name="Braus-Stromeyer S.A."/>
            <person name="Caldana C."/>
            <person name="Canovas D."/>
            <person name="Cerqueira G.C."/>
            <person name="Chen F."/>
            <person name="Chen W."/>
            <person name="Choi C."/>
            <person name="Clum A."/>
            <person name="Dos Santos R.A."/>
            <person name="Damasio A.R."/>
            <person name="Diallinas G."/>
            <person name="Emri T."/>
            <person name="Fekete E."/>
            <person name="Flipphi M."/>
            <person name="Freyberg S."/>
            <person name="Gallo A."/>
            <person name="Gournas C."/>
            <person name="Habgood R."/>
            <person name="Hainaut M."/>
            <person name="Harispe M.L."/>
            <person name="Henrissat B."/>
            <person name="Hilden K.S."/>
            <person name="Hope R."/>
            <person name="Hossain A."/>
            <person name="Karabika E."/>
            <person name="Karaffa L."/>
            <person name="Karanyi Z."/>
            <person name="Krasevec N."/>
            <person name="Kuo A."/>
            <person name="Kusch H."/>
            <person name="LaButti K."/>
            <person name="Lagendijk E.L."/>
            <person name="Lapidus A."/>
            <person name="Levasseur A."/>
            <person name="Lindquist E."/>
            <person name="Lipzen A."/>
            <person name="Logrieco A.F."/>
            <person name="MacCabe A."/>
            <person name="Maekelae M.R."/>
            <person name="Malavazi I."/>
            <person name="Melin P."/>
            <person name="Meyer V."/>
            <person name="Mielnichuk N."/>
            <person name="Miskei M."/>
            <person name="Molnar A.P."/>
            <person name="Mule G."/>
            <person name="Ngan C.Y."/>
            <person name="Orejas M."/>
            <person name="Orosz E."/>
            <person name="Ouedraogo J.P."/>
            <person name="Overkamp K.M."/>
            <person name="Park H.-S."/>
            <person name="Perrone G."/>
            <person name="Piumi F."/>
            <person name="Punt P.J."/>
            <person name="Ram A.F."/>
            <person name="Ramon A."/>
            <person name="Rauscher S."/>
            <person name="Record E."/>
            <person name="Riano-Pachon D.M."/>
            <person name="Robert V."/>
            <person name="Roehrig J."/>
            <person name="Ruller R."/>
            <person name="Salamov A."/>
            <person name="Salih N.S."/>
            <person name="Samson R.A."/>
            <person name="Sandor E."/>
            <person name="Sanguinetti M."/>
            <person name="Schuetze T."/>
            <person name="Sepcic K."/>
            <person name="Shelest E."/>
            <person name="Sherlock G."/>
            <person name="Sophianopoulou V."/>
            <person name="Squina F.M."/>
            <person name="Sun H."/>
            <person name="Susca A."/>
            <person name="Todd R.B."/>
            <person name="Tsang A."/>
            <person name="Unkles S.E."/>
            <person name="van de Wiele N."/>
            <person name="van Rossen-Uffink D."/>
            <person name="Oliveira J.V."/>
            <person name="Vesth T.C."/>
            <person name="Visser J."/>
            <person name="Yu J.-H."/>
            <person name="Zhou M."/>
            <person name="Andersen M.R."/>
            <person name="Archer D.B."/>
            <person name="Baker S.E."/>
            <person name="Benoit I."/>
            <person name="Brakhage A.A."/>
            <person name="Braus G.H."/>
            <person name="Fischer R."/>
            <person name="Frisvad J.C."/>
            <person name="Goldman G.H."/>
            <person name="Houbraken J."/>
            <person name="Oakley B."/>
            <person name="Pocsi I."/>
            <person name="Scazzocchio C."/>
            <person name="Seiboth B."/>
            <person name="vanKuyk P.A."/>
            <person name="Wortman J."/>
            <person name="Dyer P.S."/>
            <person name="Grigoriev I.V."/>
        </authorList>
    </citation>
    <scope>NUCLEOTIDE SEQUENCE [LARGE SCALE GENOMIC DNA]</scope>
    <source>
        <strain evidence="4">CBS 593.65</strain>
    </source>
</reference>
<dbReference type="PANTHER" id="PTHR35563:SF2">
    <property type="entry name" value="BARREL METAL-DEPENDENT HYDROLASE, PUTATIVE (AFU_ORTHOLOGUE AFUA_1G16240)-RELATED"/>
    <property type="match status" value="1"/>
</dbReference>
<dbReference type="AlphaFoldDB" id="A0A1L9TEZ2"/>
<dbReference type="Gene3D" id="3.20.20.140">
    <property type="entry name" value="Metal-dependent hydrolases"/>
    <property type="match status" value="1"/>
</dbReference>
<feature type="compositionally biased region" description="Polar residues" evidence="1">
    <location>
        <begin position="1"/>
        <end position="20"/>
    </location>
</feature>
<dbReference type="GO" id="GO:0016787">
    <property type="term" value="F:hydrolase activity"/>
    <property type="evidence" value="ECO:0007669"/>
    <property type="project" value="InterPro"/>
</dbReference>
<proteinExistence type="predicted"/>